<sequence length="645" mass="71903">MGKSFGLILLMIFGFIGTAFAQSEKVSSNVPRAVLMYQRSMDAAKNRNFDKAIELMENAIKRDPKFGEAYLRMGGYYKVLGNKAKAYENYKKGIGLLPFNPALVNDYLMVADLSISSGDYVTAEENYTNYLKSSPKNTKLNPYVELQIKNCQFAQKAIQRPVEFKPRRLGTHINQFTYQYFPNVTADQRYFLYTGRGAGAEADENLYISEKTPQGEWSNPASVSPLINTVHNEGAGTISGDGKTLVFTSCDRPDSQGDCDLYISVKQGNQWSKPRNLGHIVNSSSWDSQPALSADGRILYFASLRKNGSYGQEDIWVTRLQENGQWSAAVNVGPTINTSGKDMAPFIHASGTTLYFTSDGHVGMGGLDAYETHLTDNVWSTPQNLGYPLNTFEDEGSVFISSNNVKGYYSRQLTNPNSGKRSIDIYEFDVPPAWKSKDATTYAEGRVYDAVTKKPIKADLQLYDISTDELEQQVSSDQVTGEYTIVLKEGGQYAMYASSEGYLLKSMSFDYTNKKDFNPLMLDIYLDPVKSGSSIVLNNIFFPTNEFNLDPKSKTELKKLVTFMNRNATIIVEISGHTDDVGSDANNQVLSQKRAQSVTTFLTSNGISKNRIKAIGYGETKPAVPNNSEANRQQNRRIEFRILSE</sequence>
<dbReference type="InterPro" id="IPR050330">
    <property type="entry name" value="Bact_OuterMem_StrucFunc"/>
</dbReference>
<evidence type="ECO:0000256" key="2">
    <source>
        <dbReference type="ARBA" id="ARBA00023136"/>
    </source>
</evidence>
<keyword evidence="2 5" id="KW-0472">Membrane</keyword>
<dbReference type="Pfam" id="PF00691">
    <property type="entry name" value="OmpA"/>
    <property type="match status" value="1"/>
</dbReference>
<protein>
    <submittedName>
        <fullName evidence="8">OmpA family protein</fullName>
    </submittedName>
</protein>
<dbReference type="PANTHER" id="PTHR30329">
    <property type="entry name" value="STATOR ELEMENT OF FLAGELLAR MOTOR COMPLEX"/>
    <property type="match status" value="1"/>
</dbReference>
<evidence type="ECO:0000256" key="5">
    <source>
        <dbReference type="PROSITE-ProRule" id="PRU00473"/>
    </source>
</evidence>
<dbReference type="PRINTS" id="PR01021">
    <property type="entry name" value="OMPADOMAIN"/>
</dbReference>
<keyword evidence="3" id="KW-0998">Cell outer membrane</keyword>
<dbReference type="SUPFAM" id="SSF103088">
    <property type="entry name" value="OmpA-like"/>
    <property type="match status" value="1"/>
</dbReference>
<name>A0ABW0ED96_9BACT</name>
<proteinExistence type="predicted"/>
<dbReference type="SUPFAM" id="SSF82171">
    <property type="entry name" value="DPP6 N-terminal domain-like"/>
    <property type="match status" value="1"/>
</dbReference>
<dbReference type="InterPro" id="IPR011659">
    <property type="entry name" value="WD40"/>
</dbReference>
<keyword evidence="9" id="KW-1185">Reference proteome</keyword>
<feature type="signal peptide" evidence="6">
    <location>
        <begin position="1"/>
        <end position="21"/>
    </location>
</feature>
<dbReference type="Gene3D" id="2.120.10.30">
    <property type="entry name" value="TolB, C-terminal domain"/>
    <property type="match status" value="1"/>
</dbReference>
<dbReference type="InterPro" id="IPR011042">
    <property type="entry name" value="6-blade_b-propeller_TolB-like"/>
</dbReference>
<dbReference type="Pfam" id="PF07676">
    <property type="entry name" value="PD40"/>
    <property type="match status" value="3"/>
</dbReference>
<feature type="chain" id="PRO_5045692381" evidence="6">
    <location>
        <begin position="22"/>
        <end position="645"/>
    </location>
</feature>
<dbReference type="RefSeq" id="WP_378018721.1">
    <property type="nucleotide sequence ID" value="NZ_JBHSKT010000016.1"/>
</dbReference>
<dbReference type="PROSITE" id="PS51123">
    <property type="entry name" value="OMPA_2"/>
    <property type="match status" value="1"/>
</dbReference>
<dbReference type="CDD" id="cd07185">
    <property type="entry name" value="OmpA_C-like"/>
    <property type="match status" value="1"/>
</dbReference>
<dbReference type="Gene3D" id="3.30.1330.60">
    <property type="entry name" value="OmpA-like domain"/>
    <property type="match status" value="1"/>
</dbReference>
<keyword evidence="6" id="KW-0732">Signal</keyword>
<dbReference type="EMBL" id="JBHSKT010000016">
    <property type="protein sequence ID" value="MFC5272363.1"/>
    <property type="molecule type" value="Genomic_DNA"/>
</dbReference>
<dbReference type="Proteomes" id="UP001596161">
    <property type="component" value="Unassembled WGS sequence"/>
</dbReference>
<dbReference type="InterPro" id="IPR006664">
    <property type="entry name" value="OMP_bac"/>
</dbReference>
<evidence type="ECO:0000313" key="8">
    <source>
        <dbReference type="EMBL" id="MFC5272363.1"/>
    </source>
</evidence>
<feature type="domain" description="OmpA-like" evidence="7">
    <location>
        <begin position="529"/>
        <end position="645"/>
    </location>
</feature>
<dbReference type="SMART" id="SM00028">
    <property type="entry name" value="TPR"/>
    <property type="match status" value="3"/>
</dbReference>
<organism evidence="8 9">
    <name type="scientific">Adhaeribacter terreus</name>
    <dbReference type="NCBI Taxonomy" id="529703"/>
    <lineage>
        <taxon>Bacteria</taxon>
        <taxon>Pseudomonadati</taxon>
        <taxon>Bacteroidota</taxon>
        <taxon>Cytophagia</taxon>
        <taxon>Cytophagales</taxon>
        <taxon>Hymenobacteraceae</taxon>
        <taxon>Adhaeribacter</taxon>
    </lineage>
</organism>
<evidence type="ECO:0000256" key="3">
    <source>
        <dbReference type="ARBA" id="ARBA00023237"/>
    </source>
</evidence>
<comment type="subcellular location">
    <subcellularLocation>
        <location evidence="1">Cell outer membrane</location>
    </subcellularLocation>
</comment>
<keyword evidence="4" id="KW-0802">TPR repeat</keyword>
<dbReference type="InterPro" id="IPR006665">
    <property type="entry name" value="OmpA-like"/>
</dbReference>
<dbReference type="PROSITE" id="PS50005">
    <property type="entry name" value="TPR"/>
    <property type="match status" value="1"/>
</dbReference>
<dbReference type="SUPFAM" id="SSF48452">
    <property type="entry name" value="TPR-like"/>
    <property type="match status" value="1"/>
</dbReference>
<dbReference type="PANTHER" id="PTHR30329:SF21">
    <property type="entry name" value="LIPOPROTEIN YIAD-RELATED"/>
    <property type="match status" value="1"/>
</dbReference>
<evidence type="ECO:0000313" key="9">
    <source>
        <dbReference type="Proteomes" id="UP001596161"/>
    </source>
</evidence>
<evidence type="ECO:0000259" key="7">
    <source>
        <dbReference type="PROSITE" id="PS51123"/>
    </source>
</evidence>
<dbReference type="Gene3D" id="1.25.40.10">
    <property type="entry name" value="Tetratricopeptide repeat domain"/>
    <property type="match status" value="1"/>
</dbReference>
<dbReference type="InterPro" id="IPR019734">
    <property type="entry name" value="TPR_rpt"/>
</dbReference>
<feature type="repeat" description="TPR" evidence="4">
    <location>
        <begin position="67"/>
        <end position="100"/>
    </location>
</feature>
<evidence type="ECO:0000256" key="4">
    <source>
        <dbReference type="PROSITE-ProRule" id="PRU00339"/>
    </source>
</evidence>
<accession>A0ABW0ED96</accession>
<dbReference type="InterPro" id="IPR011990">
    <property type="entry name" value="TPR-like_helical_dom_sf"/>
</dbReference>
<evidence type="ECO:0000256" key="1">
    <source>
        <dbReference type="ARBA" id="ARBA00004442"/>
    </source>
</evidence>
<dbReference type="InterPro" id="IPR036737">
    <property type="entry name" value="OmpA-like_sf"/>
</dbReference>
<reference evidence="9" key="1">
    <citation type="journal article" date="2019" name="Int. J. Syst. Evol. Microbiol.">
        <title>The Global Catalogue of Microorganisms (GCM) 10K type strain sequencing project: providing services to taxonomists for standard genome sequencing and annotation.</title>
        <authorList>
            <consortium name="The Broad Institute Genomics Platform"/>
            <consortium name="The Broad Institute Genome Sequencing Center for Infectious Disease"/>
            <person name="Wu L."/>
            <person name="Ma J."/>
        </authorList>
    </citation>
    <scope>NUCLEOTIDE SEQUENCE [LARGE SCALE GENOMIC DNA]</scope>
    <source>
        <strain evidence="9">KACC 12602</strain>
    </source>
</reference>
<comment type="caution">
    <text evidence="8">The sequence shown here is derived from an EMBL/GenBank/DDBJ whole genome shotgun (WGS) entry which is preliminary data.</text>
</comment>
<gene>
    <name evidence="8" type="ORF">ACFPIB_17235</name>
</gene>
<evidence type="ECO:0000256" key="6">
    <source>
        <dbReference type="SAM" id="SignalP"/>
    </source>
</evidence>